<sequence>DTQWAIAAPPLDIDRQLITSYYLLSTRSLALRARSSSALPLPMSLLPVEIWDMIIQNVPQHHRPTLLGVSRLFHEIALRSVFSTVKIFLVHGEPGLLMLNTESERYVEDVSDHRFNESWDILHCIITDPLFASVVRTMSVHAFTDGPAIFEQRTVAQALRAMPHLQSFHYFGDCPDVSAIVSALPEKLERLRIQFTPSSSLFGELSNLRNFQPAIPFGYVQDQQVDGIFSEWNYGFGRAEDAMEIVNGSPNIGEVTLLPDHLPLLSVRVCHMLTTLDICVPQGYGELVGLELVFRHAVALTSLSLVGYMEPQAFEVIPRDASALPSLTSFRLSCESWDPDSTTLNLPYISDFLESRQSLRRLYLRLPDIRVSLALGVFATISKMRGLQVLGFHVGCLETFDGQCAELLASGLSLKLTALQLVLPWRGDLHLKMWTPILCPTAYPMVGMFERPSVPLPPTPYHIDLLPFSRPGETIAMRKESGVPSNASRRASTKNGSRLTPSSTWAPNFLSLDRRVLRPPSDPSTPRRRNARKTQHRPRWREDRAVLPSRAIR</sequence>
<gene>
    <name evidence="2" type="ORF">MYCIT1_LOCUS34045</name>
</gene>
<evidence type="ECO:0000313" key="3">
    <source>
        <dbReference type="Proteomes" id="UP001295794"/>
    </source>
</evidence>
<dbReference type="Gene3D" id="3.80.10.10">
    <property type="entry name" value="Ribonuclease Inhibitor"/>
    <property type="match status" value="1"/>
</dbReference>
<reference evidence="2" key="1">
    <citation type="submission" date="2023-11" db="EMBL/GenBank/DDBJ databases">
        <authorList>
            <person name="De Vega J J."/>
            <person name="De Vega J J."/>
        </authorList>
    </citation>
    <scope>NUCLEOTIDE SEQUENCE</scope>
</reference>
<feature type="region of interest" description="Disordered" evidence="1">
    <location>
        <begin position="479"/>
        <end position="553"/>
    </location>
</feature>
<evidence type="ECO:0000256" key="1">
    <source>
        <dbReference type="SAM" id="MobiDB-lite"/>
    </source>
</evidence>
<dbReference type="Proteomes" id="UP001295794">
    <property type="component" value="Unassembled WGS sequence"/>
</dbReference>
<evidence type="ECO:0008006" key="4">
    <source>
        <dbReference type="Google" id="ProtNLM"/>
    </source>
</evidence>
<feature type="compositionally biased region" description="Polar residues" evidence="1">
    <location>
        <begin position="483"/>
        <end position="506"/>
    </location>
</feature>
<organism evidence="2 3">
    <name type="scientific">Mycena citricolor</name>
    <dbReference type="NCBI Taxonomy" id="2018698"/>
    <lineage>
        <taxon>Eukaryota</taxon>
        <taxon>Fungi</taxon>
        <taxon>Dikarya</taxon>
        <taxon>Basidiomycota</taxon>
        <taxon>Agaricomycotina</taxon>
        <taxon>Agaricomycetes</taxon>
        <taxon>Agaricomycetidae</taxon>
        <taxon>Agaricales</taxon>
        <taxon>Marasmiineae</taxon>
        <taxon>Mycenaceae</taxon>
        <taxon>Mycena</taxon>
    </lineage>
</organism>
<comment type="caution">
    <text evidence="2">The sequence shown here is derived from an EMBL/GenBank/DDBJ whole genome shotgun (WGS) entry which is preliminary data.</text>
</comment>
<feature type="compositionally biased region" description="Basic residues" evidence="1">
    <location>
        <begin position="526"/>
        <end position="539"/>
    </location>
</feature>
<protein>
    <recommendedName>
        <fullName evidence="4">F-box domain-containing protein</fullName>
    </recommendedName>
</protein>
<dbReference type="InterPro" id="IPR032675">
    <property type="entry name" value="LRR_dom_sf"/>
</dbReference>
<dbReference type="EMBL" id="CAVNYO010000453">
    <property type="protein sequence ID" value="CAK5282356.1"/>
    <property type="molecule type" value="Genomic_DNA"/>
</dbReference>
<name>A0AAD2Q6T4_9AGAR</name>
<feature type="non-terminal residue" evidence="2">
    <location>
        <position position="1"/>
    </location>
</feature>
<evidence type="ECO:0000313" key="2">
    <source>
        <dbReference type="EMBL" id="CAK5282356.1"/>
    </source>
</evidence>
<accession>A0AAD2Q6T4</accession>
<dbReference type="SUPFAM" id="SSF52047">
    <property type="entry name" value="RNI-like"/>
    <property type="match status" value="1"/>
</dbReference>
<dbReference type="AlphaFoldDB" id="A0AAD2Q6T4"/>
<keyword evidence="3" id="KW-1185">Reference proteome</keyword>
<proteinExistence type="predicted"/>